<evidence type="ECO:0000256" key="4">
    <source>
        <dbReference type="ARBA" id="ARBA00022801"/>
    </source>
</evidence>
<keyword evidence="10" id="KW-1185">Reference proteome</keyword>
<protein>
    <submittedName>
        <fullName evidence="9">Saccharolysin</fullName>
    </submittedName>
</protein>
<keyword evidence="5 7" id="KW-0862">Zinc</keyword>
<dbReference type="AlphaFoldDB" id="A0A1E5RIQ6"/>
<dbReference type="GO" id="GO:0005758">
    <property type="term" value="C:mitochondrial intermembrane space"/>
    <property type="evidence" value="ECO:0007669"/>
    <property type="project" value="TreeGrafter"/>
</dbReference>
<sequence length="714" mass="82795">MTKPSECIISWDFPVSTVIQSTKSIIEKSNALYDRLEALPDPTMENFVLPLLQFENENDLLVNQLTFLKDVSSDEELRRVSTESARLFQEHSIETMLRRQLFAQLDTLMKKFTETKELQKENYDRDIYHFLEKVYEDFVRAGMKLSTEDQNKMAAIHKRISDQTLAFAQNLGEQKEFILFTKEELDGLSDEIMDQFEKFEEELESPTGKEIVEKFKVTFKYPDILPLLKNAKNQNTRKKAFVGDQNKVSALNEPLLLETLELRKQLGELMGYETYADYNLDIKMAKTKKTVFLFLKDLISKLKPAGEEELAVLKNLKKTDYEDQGLEYSPEEPYYVWDHSYYNNKMLKEQYDVDYEKLSHYFPLDQVLTGMLEIYESLFGLQFSEETDPELKHVWHEDVKQLGVWKLVGEHKEFIGWLYLDLHPRDGKYGHAANFQIASAYHDLNDSIDFKPIKHYAATALVCNFSKPQRKTGKPSLLKHDEIVTLFHECGHGIHHLCAGTSNVTRFNSPGSVEWDFVEAPSQMLEFFTWEPFFLRKLSKHYETGEQVPLEMIEKLIKTKHVNSSLYYLRQLQLGTFDMEIHTETNKNFQDSNDFDISKLWNNLRTNISLLSCGEGSQYTPTKGYNSFGHIMSSAYSAGYYGYLWAEVYAADMYYSQFAPAGTDLIEIGKIGSRYRDTVLGRSGVYGVTSSVTEFLQRPANNKAFLQELGIKDT</sequence>
<keyword evidence="2 7" id="KW-0645">Protease</keyword>
<dbReference type="InterPro" id="IPR024079">
    <property type="entry name" value="MetalloPept_cat_dom_sf"/>
</dbReference>
<dbReference type="STRING" id="56408.A0A1E5RIQ6"/>
<feature type="domain" description="Peptidase M3A/M3B catalytic" evidence="8">
    <location>
        <begin position="227"/>
        <end position="710"/>
    </location>
</feature>
<dbReference type="InterPro" id="IPR024080">
    <property type="entry name" value="Neurolysin/TOP_N"/>
</dbReference>
<evidence type="ECO:0000256" key="6">
    <source>
        <dbReference type="ARBA" id="ARBA00023049"/>
    </source>
</evidence>
<organism evidence="9 10">
    <name type="scientific">Hanseniaspora osmophila</name>
    <dbReference type="NCBI Taxonomy" id="56408"/>
    <lineage>
        <taxon>Eukaryota</taxon>
        <taxon>Fungi</taxon>
        <taxon>Dikarya</taxon>
        <taxon>Ascomycota</taxon>
        <taxon>Saccharomycotina</taxon>
        <taxon>Saccharomycetes</taxon>
        <taxon>Saccharomycodales</taxon>
        <taxon>Saccharomycodaceae</taxon>
        <taxon>Hanseniaspora</taxon>
    </lineage>
</organism>
<accession>A0A1E5RIQ6</accession>
<gene>
    <name evidence="9" type="ORF">AWRI3579_g1656</name>
</gene>
<dbReference type="CDD" id="cd06455">
    <property type="entry name" value="M3A_TOP"/>
    <property type="match status" value="1"/>
</dbReference>
<dbReference type="Gene3D" id="1.20.1050.40">
    <property type="entry name" value="Endopeptidase. Chain P, domain 1"/>
    <property type="match status" value="1"/>
</dbReference>
<dbReference type="FunCoup" id="A0A1E5RIQ6">
    <property type="interactions" value="759"/>
</dbReference>
<dbReference type="InParanoid" id="A0A1E5RIQ6"/>
<keyword evidence="6 7" id="KW-0482">Metalloprotease</keyword>
<comment type="cofactor">
    <cofactor evidence="7">
        <name>Zn(2+)</name>
        <dbReference type="ChEBI" id="CHEBI:29105"/>
    </cofactor>
    <text evidence="7">Binds 1 zinc ion.</text>
</comment>
<dbReference type="PANTHER" id="PTHR11804:SF84">
    <property type="entry name" value="SACCHAROLYSIN"/>
    <property type="match status" value="1"/>
</dbReference>
<dbReference type="FunFam" id="3.40.390.10:FF:000074">
    <property type="entry name" value="Metalloprotease"/>
    <property type="match status" value="1"/>
</dbReference>
<dbReference type="Gene3D" id="1.10.1370.10">
    <property type="entry name" value="Neurolysin, domain 3"/>
    <property type="match status" value="1"/>
</dbReference>
<evidence type="ECO:0000256" key="2">
    <source>
        <dbReference type="ARBA" id="ARBA00022670"/>
    </source>
</evidence>
<evidence type="ECO:0000313" key="9">
    <source>
        <dbReference type="EMBL" id="OEJ86453.1"/>
    </source>
</evidence>
<comment type="similarity">
    <text evidence="1 7">Belongs to the peptidase M3 family.</text>
</comment>
<evidence type="ECO:0000259" key="8">
    <source>
        <dbReference type="Pfam" id="PF01432"/>
    </source>
</evidence>
<dbReference type="OrthoDB" id="534666at2759"/>
<evidence type="ECO:0000256" key="7">
    <source>
        <dbReference type="RuleBase" id="RU003435"/>
    </source>
</evidence>
<dbReference type="EMBL" id="LPNM01000006">
    <property type="protein sequence ID" value="OEJ86453.1"/>
    <property type="molecule type" value="Genomic_DNA"/>
</dbReference>
<dbReference type="GO" id="GO:0006508">
    <property type="term" value="P:proteolysis"/>
    <property type="evidence" value="ECO:0007669"/>
    <property type="project" value="UniProtKB-KW"/>
</dbReference>
<comment type="caution">
    <text evidence="9">The sequence shown here is derived from an EMBL/GenBank/DDBJ whole genome shotgun (WGS) entry which is preliminary data.</text>
</comment>
<dbReference type="InterPro" id="IPR024077">
    <property type="entry name" value="Neurolysin/TOP_dom2"/>
</dbReference>
<name>A0A1E5RIQ6_9ASCO</name>
<dbReference type="Pfam" id="PF01432">
    <property type="entry name" value="Peptidase_M3"/>
    <property type="match status" value="1"/>
</dbReference>
<dbReference type="InterPro" id="IPR001567">
    <property type="entry name" value="Pept_M3A_M3B_dom"/>
</dbReference>
<dbReference type="GO" id="GO:0006518">
    <property type="term" value="P:peptide metabolic process"/>
    <property type="evidence" value="ECO:0007669"/>
    <property type="project" value="TreeGrafter"/>
</dbReference>
<dbReference type="PANTHER" id="PTHR11804">
    <property type="entry name" value="PROTEASE M3 THIMET OLIGOPEPTIDASE-RELATED"/>
    <property type="match status" value="1"/>
</dbReference>
<dbReference type="SUPFAM" id="SSF55486">
    <property type="entry name" value="Metalloproteases ('zincins'), catalytic domain"/>
    <property type="match status" value="1"/>
</dbReference>
<keyword evidence="4 7" id="KW-0378">Hydrolase</keyword>
<dbReference type="Gene3D" id="3.40.390.10">
    <property type="entry name" value="Collagenase (Catalytic Domain)"/>
    <property type="match status" value="1"/>
</dbReference>
<evidence type="ECO:0000313" key="10">
    <source>
        <dbReference type="Proteomes" id="UP000095728"/>
    </source>
</evidence>
<proteinExistence type="inferred from homology"/>
<evidence type="ECO:0000256" key="1">
    <source>
        <dbReference type="ARBA" id="ARBA00006040"/>
    </source>
</evidence>
<dbReference type="InterPro" id="IPR045090">
    <property type="entry name" value="Pept_M3A_M3B"/>
</dbReference>
<evidence type="ECO:0000256" key="5">
    <source>
        <dbReference type="ARBA" id="ARBA00022833"/>
    </source>
</evidence>
<evidence type="ECO:0000256" key="3">
    <source>
        <dbReference type="ARBA" id="ARBA00022723"/>
    </source>
</evidence>
<keyword evidence="3 7" id="KW-0479">Metal-binding</keyword>
<reference evidence="10" key="1">
    <citation type="journal article" date="2016" name="Genome Announc.">
        <title>Genome sequences of three species of Hanseniaspora isolated from spontaneous wine fermentations.</title>
        <authorList>
            <person name="Sternes P.R."/>
            <person name="Lee D."/>
            <person name="Kutyna D.R."/>
            <person name="Borneman A.R."/>
        </authorList>
    </citation>
    <scope>NUCLEOTIDE SEQUENCE [LARGE SCALE GENOMIC DNA]</scope>
    <source>
        <strain evidence="10">AWRI3579</strain>
    </source>
</reference>
<dbReference type="GO" id="GO:0004222">
    <property type="term" value="F:metalloendopeptidase activity"/>
    <property type="evidence" value="ECO:0007669"/>
    <property type="project" value="InterPro"/>
</dbReference>
<dbReference type="Proteomes" id="UP000095728">
    <property type="component" value="Unassembled WGS sequence"/>
</dbReference>
<dbReference type="GO" id="GO:0046872">
    <property type="term" value="F:metal ion binding"/>
    <property type="evidence" value="ECO:0007669"/>
    <property type="project" value="UniProtKB-UniRule"/>
</dbReference>